<feature type="region of interest" description="Disordered" evidence="6">
    <location>
        <begin position="1"/>
        <end position="31"/>
    </location>
</feature>
<feature type="compositionally biased region" description="Acidic residues" evidence="6">
    <location>
        <begin position="335"/>
        <end position="353"/>
    </location>
</feature>
<proteinExistence type="inferred from homology"/>
<dbReference type="Pfam" id="PF02181">
    <property type="entry name" value="FH2"/>
    <property type="match status" value="1"/>
</dbReference>
<dbReference type="EMBL" id="BRZM01000008">
    <property type="protein sequence ID" value="GLD49663.1"/>
    <property type="molecule type" value="Genomic_DNA"/>
</dbReference>
<feature type="compositionally biased region" description="Acidic residues" evidence="6">
    <location>
        <begin position="167"/>
        <end position="179"/>
    </location>
</feature>
<feature type="region of interest" description="Disordered" evidence="6">
    <location>
        <begin position="103"/>
        <end position="253"/>
    </location>
</feature>
<reference evidence="8" key="1">
    <citation type="submission" date="2022-08" db="EMBL/GenBank/DDBJ databases">
        <title>Genome sequencing of akame (Lates japonicus).</title>
        <authorList>
            <person name="Hashiguchi Y."/>
            <person name="Takahashi H."/>
        </authorList>
    </citation>
    <scope>NUCLEOTIDE SEQUENCE</scope>
    <source>
        <strain evidence="8">Kochi</strain>
    </source>
</reference>
<gene>
    <name evidence="8" type="ORF">AKAME5_000332700</name>
</gene>
<dbReference type="InterPro" id="IPR001265">
    <property type="entry name" value="Formin_Cappuccino_subfam"/>
</dbReference>
<feature type="domain" description="FH2" evidence="7">
    <location>
        <begin position="603"/>
        <end position="1016"/>
    </location>
</feature>
<feature type="compositionally biased region" description="Basic and acidic residues" evidence="6">
    <location>
        <begin position="14"/>
        <end position="26"/>
    </location>
</feature>
<dbReference type="InterPro" id="IPR042201">
    <property type="entry name" value="FH2_Formin_sf"/>
</dbReference>
<feature type="region of interest" description="Disordered" evidence="6">
    <location>
        <begin position="272"/>
        <end position="366"/>
    </location>
</feature>
<dbReference type="GO" id="GO:0005884">
    <property type="term" value="C:actin filament"/>
    <property type="evidence" value="ECO:0007669"/>
    <property type="project" value="InterPro"/>
</dbReference>
<dbReference type="InterPro" id="IPR015425">
    <property type="entry name" value="FH2_Formin"/>
</dbReference>
<evidence type="ECO:0000256" key="2">
    <source>
        <dbReference type="ARBA" id="ARBA00005271"/>
    </source>
</evidence>
<evidence type="ECO:0000256" key="4">
    <source>
        <dbReference type="ARBA" id="ARBA00023242"/>
    </source>
</evidence>
<dbReference type="GO" id="GO:0051015">
    <property type="term" value="F:actin filament binding"/>
    <property type="evidence" value="ECO:0007669"/>
    <property type="project" value="TreeGrafter"/>
</dbReference>
<feature type="coiled-coil region" evidence="5">
    <location>
        <begin position="464"/>
        <end position="499"/>
    </location>
</feature>
<dbReference type="PANTHER" id="PTHR45920:SF7">
    <property type="entry name" value="FORMIN-G"/>
    <property type="match status" value="1"/>
</dbReference>
<dbReference type="SMART" id="SM00498">
    <property type="entry name" value="FH2"/>
    <property type="match status" value="1"/>
</dbReference>
<feature type="compositionally biased region" description="Polar residues" evidence="6">
    <location>
        <begin position="242"/>
        <end position="253"/>
    </location>
</feature>
<feature type="compositionally biased region" description="Polar residues" evidence="6">
    <location>
        <begin position="133"/>
        <end position="142"/>
    </location>
</feature>
<comment type="caution">
    <text evidence="8">The sequence shown here is derived from an EMBL/GenBank/DDBJ whole genome shotgun (WGS) entry which is preliminary data.</text>
</comment>
<organism evidence="8 9">
    <name type="scientific">Lates japonicus</name>
    <name type="common">Japanese lates</name>
    <dbReference type="NCBI Taxonomy" id="270547"/>
    <lineage>
        <taxon>Eukaryota</taxon>
        <taxon>Metazoa</taxon>
        <taxon>Chordata</taxon>
        <taxon>Craniata</taxon>
        <taxon>Vertebrata</taxon>
        <taxon>Euteleostomi</taxon>
        <taxon>Actinopterygii</taxon>
        <taxon>Neopterygii</taxon>
        <taxon>Teleostei</taxon>
        <taxon>Neoteleostei</taxon>
        <taxon>Acanthomorphata</taxon>
        <taxon>Carangaria</taxon>
        <taxon>Carangaria incertae sedis</taxon>
        <taxon>Centropomidae</taxon>
        <taxon>Lates</taxon>
    </lineage>
</organism>
<dbReference type="Gene3D" id="1.20.58.2220">
    <property type="entry name" value="Formin, FH2 domain"/>
    <property type="match status" value="1"/>
</dbReference>
<sequence length="1046" mass="117481">MTLNSVRLVTVREGGNDSDKTEEERNNFNLAEQQSKAVNVSEKQIIATNQDQNKMPEEHWDKVNGCHVSENSLDECALNAPLQPECKHISTDCTNTDGDCVSANSVKQDDTEEDKQDVKKASENGKIADFQGDSVTSAYNSDSDFDPAKASKTKRVVITVTRTGPAVEEEAEPTLEGAEEQTSCSKDGDGEEVEGAEEDNKEEDLFLDFSTQLQQHPDSRMDKSPNISITPANNPPPGSIFSRATFSPTSPTDKQIQLPALFSGLRVLRKGVVGPEHDTVAQIKPPSQGAKRAIFPEKQGDAKVQGSFLDQISQFLNREKKGDEKEEKDGMDVEGNQDENEESQESSEKEDLEASGSFDSAKSPVSSAEAAFDAFKAFFTPKPLKKDPADKVDLEAVRKKIRTEKDVLRAIFDRTSNKTPEKKESSDGRSEASTPGEGEERTPGRLQAVWPPLKEEKVGLKYTEAEHQAALLQLKRECKEELEKLQEDYGQELSRLRVENEDNVARLEFTLAELQVKLSQAGTHRRGELRDVAVSTDCLQKSFRTVCVQTDRETFVKTPEDGEGAGRTCTSPQQQRVTPKKLDLASISLSLAGGGFLLDKPPRKPAVEPSQPMKPLYWTRIQIQDNNNNTLWNILEEPNIINTNEFEDLFAKTTKQTKRKPLSEAYEKKAKARKLIKLLDGKRSQAVGILISSLHLEMKDIQQAVLTVDHSVVDLETIEALYDNRAQPEELERIKKHYETSEEEEVKLLDKPEQFLYELSQIPDFAGRAHCIIFQSAFIDGIASIQRKLNTVSSVCKVLLESDSVREVMGLVLALGNHMNGGNRTRGQADGFGLEILPKLKDVKSRDNRISLVDYVVSCYLHKVDKNAGTDKSMFPLPEPQDVFLAAQVKFDDLNRDLRQLGRDLTRCEKDVQRVCSDSPEEHLQPFKDKMEAFVLSARKEHAEASYQLMTVQKSFQDLVLYFGLRPKTGEKEVTAGHFFMLWFEFCADFKARWKKENKNISKERLKEAQLSVKRITGEKKVETRKINPNSLKERLRQKEANMSST</sequence>
<dbReference type="AlphaFoldDB" id="A0AAD3M8J0"/>
<evidence type="ECO:0000313" key="9">
    <source>
        <dbReference type="Proteomes" id="UP001279410"/>
    </source>
</evidence>
<dbReference type="PROSITE" id="PS51444">
    <property type="entry name" value="FH2"/>
    <property type="match status" value="1"/>
</dbReference>
<comment type="subcellular location">
    <subcellularLocation>
        <location evidence="1">Nucleus</location>
    </subcellularLocation>
</comment>
<dbReference type="GO" id="GO:0005737">
    <property type="term" value="C:cytoplasm"/>
    <property type="evidence" value="ECO:0007669"/>
    <property type="project" value="TreeGrafter"/>
</dbReference>
<accession>A0AAD3M8J0</accession>
<feature type="compositionally biased region" description="Basic and acidic residues" evidence="6">
    <location>
        <begin position="412"/>
        <end position="430"/>
    </location>
</feature>
<dbReference type="Proteomes" id="UP001279410">
    <property type="component" value="Unassembled WGS sequence"/>
</dbReference>
<feature type="compositionally biased region" description="Acidic residues" evidence="6">
    <location>
        <begin position="189"/>
        <end position="206"/>
    </location>
</feature>
<evidence type="ECO:0000256" key="3">
    <source>
        <dbReference type="ARBA" id="ARBA00023054"/>
    </source>
</evidence>
<feature type="region of interest" description="Disordered" evidence="6">
    <location>
        <begin position="1022"/>
        <end position="1046"/>
    </location>
</feature>
<dbReference type="GO" id="GO:0008017">
    <property type="term" value="F:microtubule binding"/>
    <property type="evidence" value="ECO:0007669"/>
    <property type="project" value="InterPro"/>
</dbReference>
<feature type="compositionally biased region" description="Polar residues" evidence="6">
    <location>
        <begin position="357"/>
        <end position="366"/>
    </location>
</feature>
<dbReference type="PRINTS" id="PR00828">
    <property type="entry name" value="FORMIN"/>
</dbReference>
<dbReference type="SUPFAM" id="SSF101447">
    <property type="entry name" value="Formin homology 2 domain (FH2 domain)"/>
    <property type="match status" value="1"/>
</dbReference>
<keyword evidence="9" id="KW-1185">Reference proteome</keyword>
<feature type="region of interest" description="Disordered" evidence="6">
    <location>
        <begin position="412"/>
        <end position="450"/>
    </location>
</feature>
<dbReference type="FunFam" id="1.20.58.2220:FF:000005">
    <property type="entry name" value="Formin 1"/>
    <property type="match status" value="1"/>
</dbReference>
<keyword evidence="4" id="KW-0539">Nucleus</keyword>
<dbReference type="GO" id="GO:0045010">
    <property type="term" value="P:actin nucleation"/>
    <property type="evidence" value="ECO:0007669"/>
    <property type="project" value="InterPro"/>
</dbReference>
<dbReference type="GO" id="GO:0030866">
    <property type="term" value="P:cortical actin cytoskeleton organization"/>
    <property type="evidence" value="ECO:0007669"/>
    <property type="project" value="TreeGrafter"/>
</dbReference>
<evidence type="ECO:0000256" key="5">
    <source>
        <dbReference type="SAM" id="Coils"/>
    </source>
</evidence>
<dbReference type="PANTHER" id="PTHR45920">
    <property type="entry name" value="FORMIN HOMOLOGY 2 DOMAIN CONTAINING, ISOFORM I"/>
    <property type="match status" value="1"/>
</dbReference>
<name>A0AAD3M8J0_LATJO</name>
<evidence type="ECO:0000256" key="6">
    <source>
        <dbReference type="SAM" id="MobiDB-lite"/>
    </source>
</evidence>
<evidence type="ECO:0000313" key="8">
    <source>
        <dbReference type="EMBL" id="GLD49663.1"/>
    </source>
</evidence>
<feature type="compositionally biased region" description="Basic and acidic residues" evidence="6">
    <location>
        <begin position="317"/>
        <end position="331"/>
    </location>
</feature>
<feature type="compositionally biased region" description="Basic and acidic residues" evidence="6">
    <location>
        <begin position="1022"/>
        <end position="1040"/>
    </location>
</feature>
<comment type="similarity">
    <text evidence="2">Belongs to the formin homology family. Cappuccino subfamily.</text>
</comment>
<evidence type="ECO:0000259" key="7">
    <source>
        <dbReference type="PROSITE" id="PS51444"/>
    </source>
</evidence>
<evidence type="ECO:0000256" key="1">
    <source>
        <dbReference type="ARBA" id="ARBA00004123"/>
    </source>
</evidence>
<protein>
    <submittedName>
        <fullName evidence="8">Formin-like protein</fullName>
    </submittedName>
</protein>
<dbReference type="GO" id="GO:0005634">
    <property type="term" value="C:nucleus"/>
    <property type="evidence" value="ECO:0007669"/>
    <property type="project" value="UniProtKB-SubCell"/>
</dbReference>
<keyword evidence="3 5" id="KW-0175">Coiled coil</keyword>